<dbReference type="RefSeq" id="WP_119662941.1">
    <property type="nucleotide sequence ID" value="NZ_QUAL01000414.1"/>
</dbReference>
<dbReference type="AlphaFoldDB" id="A0A418KHU9"/>
<evidence type="ECO:0008006" key="3">
    <source>
        <dbReference type="Google" id="ProtNLM"/>
    </source>
</evidence>
<proteinExistence type="predicted"/>
<evidence type="ECO:0000313" key="2">
    <source>
        <dbReference type="Proteomes" id="UP000284057"/>
    </source>
</evidence>
<organism evidence="1 2">
    <name type="scientific">Jiangella rhizosphaerae</name>
    <dbReference type="NCBI Taxonomy" id="2293569"/>
    <lineage>
        <taxon>Bacteria</taxon>
        <taxon>Bacillati</taxon>
        <taxon>Actinomycetota</taxon>
        <taxon>Actinomycetes</taxon>
        <taxon>Jiangellales</taxon>
        <taxon>Jiangellaceae</taxon>
        <taxon>Jiangella</taxon>
    </lineage>
</organism>
<gene>
    <name evidence="1" type="ORF">DY240_27990</name>
</gene>
<evidence type="ECO:0000313" key="1">
    <source>
        <dbReference type="EMBL" id="RIQ11891.1"/>
    </source>
</evidence>
<comment type="caution">
    <text evidence="1">The sequence shown here is derived from an EMBL/GenBank/DDBJ whole genome shotgun (WGS) entry which is preliminary data.</text>
</comment>
<accession>A0A418KHU9</accession>
<dbReference type="OrthoDB" id="2987348at2"/>
<dbReference type="EMBL" id="QUAL01000414">
    <property type="protein sequence ID" value="RIQ11891.1"/>
    <property type="molecule type" value="Genomic_DNA"/>
</dbReference>
<protein>
    <recommendedName>
        <fullName evidence="3">Alpha/beta hydrolase</fullName>
    </recommendedName>
</protein>
<reference evidence="1 2" key="1">
    <citation type="submission" date="2018-09" db="EMBL/GenBank/DDBJ databases">
        <title>Isolation, diversity and antifungal activity of actinobacteria from wheat.</title>
        <authorList>
            <person name="Han C."/>
        </authorList>
    </citation>
    <scope>NUCLEOTIDE SEQUENCE [LARGE SCALE GENOMIC DNA]</scope>
    <source>
        <strain evidence="1 2">NEAU-YY265</strain>
    </source>
</reference>
<sequence>MEFLSVNGAKIAFRITGAGPPLLAPECNYTWAPEIEAMMARRFTLIVASPRDFGASTRTGGPYEPGLWATDMLAVAQHLGHPRFLCFGYSFTGAFGPWLALRLAQHSAVASVAAVAAGGFPLLGDYNVTSRDVDAQLAHLENDPDLWAKMERRFDPRAGAAFYRELSRLAPNALVDDAPCPLYCFWGDRDHDAVGMVMPGSELAEGLNARGVPWRQFEEYDHEELNSHLEIAWPDTETWLLERANDLGL</sequence>
<dbReference type="Gene3D" id="3.40.50.1820">
    <property type="entry name" value="alpha/beta hydrolase"/>
    <property type="match status" value="1"/>
</dbReference>
<dbReference type="SUPFAM" id="SSF53474">
    <property type="entry name" value="alpha/beta-Hydrolases"/>
    <property type="match status" value="1"/>
</dbReference>
<dbReference type="Proteomes" id="UP000284057">
    <property type="component" value="Unassembled WGS sequence"/>
</dbReference>
<keyword evidence="2" id="KW-1185">Reference proteome</keyword>
<name>A0A418KHU9_9ACTN</name>
<dbReference type="InterPro" id="IPR029058">
    <property type="entry name" value="AB_hydrolase_fold"/>
</dbReference>